<dbReference type="PANTHER" id="PTHR42951:SF14">
    <property type="entry name" value="METALLO-BETA-LACTAMASE SUPERFAMILY PROTEIN"/>
    <property type="match status" value="1"/>
</dbReference>
<dbReference type="PANTHER" id="PTHR42951">
    <property type="entry name" value="METALLO-BETA-LACTAMASE DOMAIN-CONTAINING"/>
    <property type="match status" value="1"/>
</dbReference>
<dbReference type="SUPFAM" id="SSF56281">
    <property type="entry name" value="Metallo-hydrolase/oxidoreductase"/>
    <property type="match status" value="1"/>
</dbReference>
<dbReference type="InterPro" id="IPR050855">
    <property type="entry name" value="NDM-1-like"/>
</dbReference>
<evidence type="ECO:0000259" key="1">
    <source>
        <dbReference type="SMART" id="SM00849"/>
    </source>
</evidence>
<sequence length="247" mass="24946">MTVETVAAGVHLVRGSAVNWVLVVDGQAVTVIDGGYPGDAGALEASLTAVGREPGDVVAALVTHAHVDHVGGLAPLAARVGFPVLTGPAEVRHARREVVEQAGPADVARHACRPRVLAWAVHAVRLGALRSVAVPSATALDEPLDLPGRPVPVPTPGHTSGHTAYLLPDAGALVSGDALVTGHPTTARTGPQRLAAFFDHDPARAAVALDALAPLDAGVLLPGHGPAWRGTPEQAVAIAHSRDAGGT</sequence>
<dbReference type="EMBL" id="JBHSIM010000069">
    <property type="protein sequence ID" value="MFC4836755.1"/>
    <property type="molecule type" value="Genomic_DNA"/>
</dbReference>
<dbReference type="SMART" id="SM00849">
    <property type="entry name" value="Lactamase_B"/>
    <property type="match status" value="1"/>
</dbReference>
<feature type="domain" description="Metallo-beta-lactamase" evidence="1">
    <location>
        <begin position="17"/>
        <end position="224"/>
    </location>
</feature>
<dbReference type="InterPro" id="IPR036866">
    <property type="entry name" value="RibonucZ/Hydroxyglut_hydro"/>
</dbReference>
<dbReference type="Proteomes" id="UP001595909">
    <property type="component" value="Unassembled WGS sequence"/>
</dbReference>
<organism evidence="2 3">
    <name type="scientific">Actinomycetospora chibensis</name>
    <dbReference type="NCBI Taxonomy" id="663606"/>
    <lineage>
        <taxon>Bacteria</taxon>
        <taxon>Bacillati</taxon>
        <taxon>Actinomycetota</taxon>
        <taxon>Actinomycetes</taxon>
        <taxon>Pseudonocardiales</taxon>
        <taxon>Pseudonocardiaceae</taxon>
        <taxon>Actinomycetospora</taxon>
    </lineage>
</organism>
<gene>
    <name evidence="2" type="ORF">ACFPEL_30435</name>
</gene>
<reference evidence="3" key="1">
    <citation type="journal article" date="2019" name="Int. J. Syst. Evol. Microbiol.">
        <title>The Global Catalogue of Microorganisms (GCM) 10K type strain sequencing project: providing services to taxonomists for standard genome sequencing and annotation.</title>
        <authorList>
            <consortium name="The Broad Institute Genomics Platform"/>
            <consortium name="The Broad Institute Genome Sequencing Center for Infectious Disease"/>
            <person name="Wu L."/>
            <person name="Ma J."/>
        </authorList>
    </citation>
    <scope>NUCLEOTIDE SEQUENCE [LARGE SCALE GENOMIC DNA]</scope>
    <source>
        <strain evidence="3">CCUG 50347</strain>
    </source>
</reference>
<dbReference type="RefSeq" id="WP_274192193.1">
    <property type="nucleotide sequence ID" value="NZ_BAABHN010000069.1"/>
</dbReference>
<evidence type="ECO:0000313" key="2">
    <source>
        <dbReference type="EMBL" id="MFC4836755.1"/>
    </source>
</evidence>
<comment type="caution">
    <text evidence="2">The sequence shown here is derived from an EMBL/GenBank/DDBJ whole genome shotgun (WGS) entry which is preliminary data.</text>
</comment>
<evidence type="ECO:0000313" key="3">
    <source>
        <dbReference type="Proteomes" id="UP001595909"/>
    </source>
</evidence>
<keyword evidence="3" id="KW-1185">Reference proteome</keyword>
<accession>A0ABV9RSK6</accession>
<name>A0ABV9RSK6_9PSEU</name>
<proteinExistence type="predicted"/>
<dbReference type="Pfam" id="PF00753">
    <property type="entry name" value="Lactamase_B"/>
    <property type="match status" value="1"/>
</dbReference>
<dbReference type="Gene3D" id="3.60.15.10">
    <property type="entry name" value="Ribonuclease Z/Hydroxyacylglutathione hydrolase-like"/>
    <property type="match status" value="1"/>
</dbReference>
<protein>
    <submittedName>
        <fullName evidence="2">MBL fold metallo-hydrolase</fullName>
    </submittedName>
</protein>
<dbReference type="InterPro" id="IPR001279">
    <property type="entry name" value="Metallo-B-lactamas"/>
</dbReference>